<name>A0A653BBK6_ECTOL</name>
<sequence length="105" mass="11857">MAKYKVESFSSNTKDNGNGYLNIYVHCKLINSSGNPTFREYRVSPDDRHRELDVLDSLLASGFGYAVSTGAKVEISEYKERMYLLLTLPSESGSQHFQVTGERIK</sequence>
<protein>
    <submittedName>
        <fullName evidence="1">Uncharacterized protein</fullName>
    </submittedName>
</protein>
<dbReference type="OrthoDB" id="6638577at2"/>
<evidence type="ECO:0000313" key="1">
    <source>
        <dbReference type="EMBL" id="VDN66058.1"/>
    </source>
</evidence>
<proteinExistence type="predicted"/>
<dbReference type="AlphaFoldDB" id="A0A653BBK6"/>
<dbReference type="EMBL" id="LR130779">
    <property type="protein sequence ID" value="VDN66058.1"/>
    <property type="molecule type" value="Genomic_DNA"/>
</dbReference>
<gene>
    <name evidence="1" type="ORF">POT9AD_5083</name>
</gene>
<organism evidence="1">
    <name type="scientific">Ectopseudomonas oleovorans</name>
    <name type="common">Pseudomonas oleovorans</name>
    <dbReference type="NCBI Taxonomy" id="301"/>
    <lineage>
        <taxon>Bacteria</taxon>
        <taxon>Pseudomonadati</taxon>
        <taxon>Pseudomonadota</taxon>
        <taxon>Gammaproteobacteria</taxon>
        <taxon>Pseudomonadales</taxon>
        <taxon>Pseudomonadaceae</taxon>
        <taxon>Ectopseudomonas</taxon>
    </lineage>
</organism>
<accession>A0A653BBK6</accession>
<reference evidence="1" key="1">
    <citation type="submission" date="2018-11" db="EMBL/GenBank/DDBJ databases">
        <authorList>
            <consortium name="Genoscope - CEA"/>
            <person name="William W."/>
        </authorList>
    </citation>
    <scope>NUCLEOTIDE SEQUENCE [LARGE SCALE GENOMIC DNA]</scope>
    <source>
        <strain evidence="1">T9AD</strain>
    </source>
</reference>